<comment type="similarity">
    <text evidence="1 8">Belongs to the CoaE family.</text>
</comment>
<keyword evidence="6 8" id="KW-0067">ATP-binding</keyword>
<keyword evidence="3 8" id="KW-0808">Transferase</keyword>
<evidence type="ECO:0000256" key="1">
    <source>
        <dbReference type="ARBA" id="ARBA00009018"/>
    </source>
</evidence>
<dbReference type="EC" id="2.7.1.24" evidence="8 9"/>
<evidence type="ECO:0000256" key="2">
    <source>
        <dbReference type="ARBA" id="ARBA00022490"/>
    </source>
</evidence>
<dbReference type="InterPro" id="IPR001977">
    <property type="entry name" value="Depp_CoAkinase"/>
</dbReference>
<accession>A0A922PVN3</accession>
<dbReference type="GO" id="GO:0005524">
    <property type="term" value="F:ATP binding"/>
    <property type="evidence" value="ECO:0007669"/>
    <property type="project" value="UniProtKB-UniRule"/>
</dbReference>
<name>A0A922PVN3_9LACO</name>
<protein>
    <recommendedName>
        <fullName evidence="8 9">Dephospho-CoA kinase</fullName>
        <ecNumber evidence="8 9">2.7.1.24</ecNumber>
    </recommendedName>
    <alternativeName>
        <fullName evidence="8">Dephosphocoenzyme A kinase</fullName>
    </alternativeName>
</protein>
<dbReference type="EMBL" id="AZGO01000041">
    <property type="protein sequence ID" value="KRM37075.1"/>
    <property type="molecule type" value="Genomic_DNA"/>
</dbReference>
<dbReference type="Gene3D" id="3.40.50.300">
    <property type="entry name" value="P-loop containing nucleotide triphosphate hydrolases"/>
    <property type="match status" value="1"/>
</dbReference>
<comment type="function">
    <text evidence="8">Catalyzes the phosphorylation of the 3'-hydroxyl group of dephosphocoenzyme A to form coenzyme A.</text>
</comment>
<comment type="caution">
    <text evidence="10">The sequence shown here is derived from an EMBL/GenBank/DDBJ whole genome shotgun (WGS) entry which is preliminary data.</text>
</comment>
<dbReference type="GO" id="GO:0015937">
    <property type="term" value="P:coenzyme A biosynthetic process"/>
    <property type="evidence" value="ECO:0007669"/>
    <property type="project" value="UniProtKB-UniRule"/>
</dbReference>
<dbReference type="PANTHER" id="PTHR10695">
    <property type="entry name" value="DEPHOSPHO-COA KINASE-RELATED"/>
    <property type="match status" value="1"/>
</dbReference>
<dbReference type="GO" id="GO:0004140">
    <property type="term" value="F:dephospho-CoA kinase activity"/>
    <property type="evidence" value="ECO:0007669"/>
    <property type="project" value="UniProtKB-UniRule"/>
</dbReference>
<evidence type="ECO:0000256" key="8">
    <source>
        <dbReference type="HAMAP-Rule" id="MF_00376"/>
    </source>
</evidence>
<evidence type="ECO:0000256" key="3">
    <source>
        <dbReference type="ARBA" id="ARBA00022679"/>
    </source>
</evidence>
<reference evidence="10 11" key="1">
    <citation type="journal article" date="2015" name="Genome Announc.">
        <title>Expanding the biotechnology potential of lactobacilli through comparative genomics of 213 strains and associated genera.</title>
        <authorList>
            <person name="Sun Z."/>
            <person name="Harris H.M."/>
            <person name="McCann A."/>
            <person name="Guo C."/>
            <person name="Argimon S."/>
            <person name="Zhang W."/>
            <person name="Yang X."/>
            <person name="Jeffery I.B."/>
            <person name="Cooney J.C."/>
            <person name="Kagawa T.F."/>
            <person name="Liu W."/>
            <person name="Song Y."/>
            <person name="Salvetti E."/>
            <person name="Wrobel A."/>
            <person name="Rasinkangas P."/>
            <person name="Parkhill J."/>
            <person name="Rea M.C."/>
            <person name="O'Sullivan O."/>
            <person name="Ritari J."/>
            <person name="Douillard F.P."/>
            <person name="Paul Ross R."/>
            <person name="Yang R."/>
            <person name="Briner A.E."/>
            <person name="Felis G.E."/>
            <person name="de Vos W.M."/>
            <person name="Barrangou R."/>
            <person name="Klaenhammer T.R."/>
            <person name="Caufield P.W."/>
            <person name="Cui Y."/>
            <person name="Zhang H."/>
            <person name="O'Toole P.W."/>
        </authorList>
    </citation>
    <scope>NUCLEOTIDE SEQUENCE [LARGE SCALE GENOMIC DNA]</scope>
    <source>
        <strain evidence="10 11">DSM 8475</strain>
    </source>
</reference>
<comment type="catalytic activity">
    <reaction evidence="8">
        <text>3'-dephospho-CoA + ATP = ADP + CoA + H(+)</text>
        <dbReference type="Rhea" id="RHEA:18245"/>
        <dbReference type="ChEBI" id="CHEBI:15378"/>
        <dbReference type="ChEBI" id="CHEBI:30616"/>
        <dbReference type="ChEBI" id="CHEBI:57287"/>
        <dbReference type="ChEBI" id="CHEBI:57328"/>
        <dbReference type="ChEBI" id="CHEBI:456216"/>
        <dbReference type="EC" id="2.7.1.24"/>
    </reaction>
</comment>
<proteinExistence type="inferred from homology"/>
<keyword evidence="4 8" id="KW-0547">Nucleotide-binding</keyword>
<organism evidence="10 11">
    <name type="scientific">Limosilactobacillus pontis DSM 8475</name>
    <dbReference type="NCBI Taxonomy" id="1423794"/>
    <lineage>
        <taxon>Bacteria</taxon>
        <taxon>Bacillati</taxon>
        <taxon>Bacillota</taxon>
        <taxon>Bacilli</taxon>
        <taxon>Lactobacillales</taxon>
        <taxon>Lactobacillaceae</taxon>
        <taxon>Limosilactobacillus</taxon>
    </lineage>
</organism>
<evidence type="ECO:0000313" key="11">
    <source>
        <dbReference type="Proteomes" id="UP000051085"/>
    </source>
</evidence>
<dbReference type="NCBIfam" id="TIGR00152">
    <property type="entry name" value="dephospho-CoA kinase"/>
    <property type="match status" value="1"/>
</dbReference>
<dbReference type="SUPFAM" id="SSF52540">
    <property type="entry name" value="P-loop containing nucleoside triphosphate hydrolases"/>
    <property type="match status" value="1"/>
</dbReference>
<sequence length="201" mass="21771">MMTKIIGLTGGIASGKSTVSALLRQAGIPVIDADQVARQVQRPGSVALDKLAAAFEPAIIAPDGSLNRQRLGQRVFDDPAARQELDRIVQPLIKDTIWQAVDNLRRQGVANVVLDVPLLFEAGYDTDCDLVVVVRVSPATELRRLMARNGYSRAAAQARIAAQLPLSVKVAKADVVIDNDGSREETRRQVAQLVEDLRGTR</sequence>
<dbReference type="GO" id="GO:0005737">
    <property type="term" value="C:cytoplasm"/>
    <property type="evidence" value="ECO:0007669"/>
    <property type="project" value="UniProtKB-SubCell"/>
</dbReference>
<dbReference type="PANTHER" id="PTHR10695:SF46">
    <property type="entry name" value="BIFUNCTIONAL COENZYME A SYNTHASE-RELATED"/>
    <property type="match status" value="1"/>
</dbReference>
<keyword evidence="2 8" id="KW-0963">Cytoplasm</keyword>
<evidence type="ECO:0000313" key="10">
    <source>
        <dbReference type="EMBL" id="KRM37075.1"/>
    </source>
</evidence>
<dbReference type="CDD" id="cd02022">
    <property type="entry name" value="DPCK"/>
    <property type="match status" value="1"/>
</dbReference>
<evidence type="ECO:0000256" key="9">
    <source>
        <dbReference type="NCBIfam" id="TIGR00152"/>
    </source>
</evidence>
<keyword evidence="7 8" id="KW-0173">Coenzyme A biosynthesis</keyword>
<dbReference type="Pfam" id="PF01121">
    <property type="entry name" value="CoaE"/>
    <property type="match status" value="1"/>
</dbReference>
<dbReference type="PROSITE" id="PS51219">
    <property type="entry name" value="DPCK"/>
    <property type="match status" value="1"/>
</dbReference>
<feature type="binding site" evidence="8">
    <location>
        <begin position="13"/>
        <end position="18"/>
    </location>
    <ligand>
        <name>ATP</name>
        <dbReference type="ChEBI" id="CHEBI:30616"/>
    </ligand>
</feature>
<dbReference type="InterPro" id="IPR027417">
    <property type="entry name" value="P-loop_NTPase"/>
</dbReference>
<dbReference type="FunFam" id="3.40.50.300:FF:000991">
    <property type="entry name" value="Dephospho-CoA kinase"/>
    <property type="match status" value="1"/>
</dbReference>
<comment type="subcellular location">
    <subcellularLocation>
        <location evidence="8">Cytoplasm</location>
    </subcellularLocation>
</comment>
<evidence type="ECO:0000256" key="5">
    <source>
        <dbReference type="ARBA" id="ARBA00022777"/>
    </source>
</evidence>
<dbReference type="HAMAP" id="MF_00376">
    <property type="entry name" value="Dephospho_CoA_kinase"/>
    <property type="match status" value="1"/>
</dbReference>
<dbReference type="AlphaFoldDB" id="A0A922PVN3"/>
<keyword evidence="5 8" id="KW-0418">Kinase</keyword>
<gene>
    <name evidence="8" type="primary">coaE</name>
    <name evidence="10" type="ORF">FD34_GL001522</name>
</gene>
<evidence type="ECO:0000256" key="7">
    <source>
        <dbReference type="ARBA" id="ARBA00022993"/>
    </source>
</evidence>
<evidence type="ECO:0000256" key="6">
    <source>
        <dbReference type="ARBA" id="ARBA00022840"/>
    </source>
</evidence>
<dbReference type="Proteomes" id="UP000051085">
    <property type="component" value="Unassembled WGS sequence"/>
</dbReference>
<comment type="pathway">
    <text evidence="8">Cofactor biosynthesis; coenzyme A biosynthesis; CoA from (R)-pantothenate: step 5/5.</text>
</comment>
<evidence type="ECO:0000256" key="4">
    <source>
        <dbReference type="ARBA" id="ARBA00022741"/>
    </source>
</evidence>